<dbReference type="Pfam" id="PF02826">
    <property type="entry name" value="2-Hacid_dh_C"/>
    <property type="match status" value="1"/>
</dbReference>
<evidence type="ECO:0000259" key="3">
    <source>
        <dbReference type="Pfam" id="PF02826"/>
    </source>
</evidence>
<dbReference type="EMBL" id="FOMR01000012">
    <property type="protein sequence ID" value="SFE31412.1"/>
    <property type="molecule type" value="Genomic_DNA"/>
</dbReference>
<dbReference type="GO" id="GO:0051287">
    <property type="term" value="F:NAD binding"/>
    <property type="evidence" value="ECO:0007669"/>
    <property type="project" value="InterPro"/>
</dbReference>
<evidence type="ECO:0000313" key="5">
    <source>
        <dbReference type="Proteomes" id="UP000199474"/>
    </source>
</evidence>
<dbReference type="InterPro" id="IPR006140">
    <property type="entry name" value="D-isomer_DH_NAD-bd"/>
</dbReference>
<name>A0A1I1ZIH4_9BACI</name>
<dbReference type="PANTHER" id="PTHR43333:SF1">
    <property type="entry name" value="D-ISOMER SPECIFIC 2-HYDROXYACID DEHYDROGENASE NAD-BINDING DOMAIN-CONTAINING PROTEIN"/>
    <property type="match status" value="1"/>
</dbReference>
<protein>
    <submittedName>
        <fullName evidence="4">Phosphoglycerate dehydrogenase</fullName>
    </submittedName>
</protein>
<proteinExistence type="predicted"/>
<keyword evidence="2" id="KW-0520">NAD</keyword>
<dbReference type="CDD" id="cd05300">
    <property type="entry name" value="2-Hacid_dh_1"/>
    <property type="match status" value="1"/>
</dbReference>
<dbReference type="FunFam" id="3.40.50.720:FF:000363">
    <property type="entry name" value="D-isomer specific 2-hydroxyacid dehydrogenase"/>
    <property type="match status" value="1"/>
</dbReference>
<feature type="domain" description="D-isomer specific 2-hydroxyacid dehydrogenase NAD-binding" evidence="3">
    <location>
        <begin position="104"/>
        <end position="278"/>
    </location>
</feature>
<reference evidence="5" key="1">
    <citation type="submission" date="2016-10" db="EMBL/GenBank/DDBJ databases">
        <authorList>
            <person name="Varghese N."/>
            <person name="Submissions S."/>
        </authorList>
    </citation>
    <scope>NUCLEOTIDE SEQUENCE [LARGE SCALE GENOMIC DNA]</scope>
    <source>
        <strain evidence="5">DSM 22530</strain>
    </source>
</reference>
<dbReference type="AlphaFoldDB" id="A0A1I1ZIH4"/>
<evidence type="ECO:0000256" key="1">
    <source>
        <dbReference type="ARBA" id="ARBA00023002"/>
    </source>
</evidence>
<keyword evidence="1" id="KW-0560">Oxidoreductase</keyword>
<organism evidence="4 5">
    <name type="scientific">Lentibacillus persicus</name>
    <dbReference type="NCBI Taxonomy" id="640948"/>
    <lineage>
        <taxon>Bacteria</taxon>
        <taxon>Bacillati</taxon>
        <taxon>Bacillota</taxon>
        <taxon>Bacilli</taxon>
        <taxon>Bacillales</taxon>
        <taxon>Bacillaceae</taxon>
        <taxon>Lentibacillus</taxon>
    </lineage>
</organism>
<dbReference type="SUPFAM" id="SSF52283">
    <property type="entry name" value="Formate/glycerate dehydrogenase catalytic domain-like"/>
    <property type="match status" value="1"/>
</dbReference>
<dbReference type="STRING" id="640948.SAMN05216238_112107"/>
<keyword evidence="5" id="KW-1185">Reference proteome</keyword>
<dbReference type="GO" id="GO:0016616">
    <property type="term" value="F:oxidoreductase activity, acting on the CH-OH group of donors, NAD or NADP as acceptor"/>
    <property type="evidence" value="ECO:0007669"/>
    <property type="project" value="InterPro"/>
</dbReference>
<dbReference type="RefSeq" id="WP_090086883.1">
    <property type="nucleotide sequence ID" value="NZ_FOMR01000012.1"/>
</dbReference>
<evidence type="ECO:0000256" key="2">
    <source>
        <dbReference type="ARBA" id="ARBA00023027"/>
    </source>
</evidence>
<dbReference type="Gene3D" id="3.40.50.720">
    <property type="entry name" value="NAD(P)-binding Rossmann-like Domain"/>
    <property type="match status" value="2"/>
</dbReference>
<dbReference type="OrthoDB" id="9805416at2"/>
<dbReference type="SUPFAM" id="SSF51735">
    <property type="entry name" value="NAD(P)-binding Rossmann-fold domains"/>
    <property type="match status" value="1"/>
</dbReference>
<dbReference type="InterPro" id="IPR036291">
    <property type="entry name" value="NAD(P)-bd_dom_sf"/>
</dbReference>
<evidence type="ECO:0000313" key="4">
    <source>
        <dbReference type="EMBL" id="SFE31412.1"/>
    </source>
</evidence>
<accession>A0A1I1ZIH4</accession>
<dbReference type="Proteomes" id="UP000199474">
    <property type="component" value="Unassembled WGS sequence"/>
</dbReference>
<dbReference type="PANTHER" id="PTHR43333">
    <property type="entry name" value="2-HACID_DH_C DOMAIN-CONTAINING PROTEIN"/>
    <property type="match status" value="1"/>
</dbReference>
<gene>
    <name evidence="4" type="ORF">SAMN05216238_112107</name>
</gene>
<sequence length="316" mass="35887">MVILFSAKIADKHRTRLRTNYPDCEFIFCENIDEAKKDLSRADILVTYGEDLDSDLIDEASRLKWIMVISAGLDKMPFKAISKRNILVTNARGIHKTPMAEYAFAMLLQVVRQAKQVIANESENKWDKSVRMREMSGSTMLIAGTGAIGEEVARLAKAFGMTVYGVSRSGKQIDNFDKTIKHSEFSTLLPEVDFVVSVLPSTTETKQFFTYEHFMKMPSHAVFLNMGRGDVVEEEVLLKAVRDDQIAHAVLDVFEEEPLPEGHPFWDEENITITPHLSGVSPHYHKRALEIFEQNLQTYLNSGTEYVNKIDLSRGY</sequence>